<proteinExistence type="predicted"/>
<accession>A0A922EEM5</accession>
<dbReference type="InterPro" id="IPR005174">
    <property type="entry name" value="KIB1-4_b-propeller"/>
</dbReference>
<dbReference type="PANTHER" id="PTHR47123">
    <property type="entry name" value="F-BOX PROTEIN SKIP23"/>
    <property type="match status" value="1"/>
</dbReference>
<comment type="caution">
    <text evidence="2">The sequence shown here is derived from an EMBL/GenBank/DDBJ whole genome shotgun (WGS) entry which is preliminary data.</text>
</comment>
<evidence type="ECO:0000313" key="2">
    <source>
        <dbReference type="EMBL" id="KAG6701834.1"/>
    </source>
</evidence>
<dbReference type="Proteomes" id="UP000811246">
    <property type="component" value="Chromosome 7"/>
</dbReference>
<dbReference type="Pfam" id="PF03478">
    <property type="entry name" value="Beta-prop_KIB1-4"/>
    <property type="match status" value="1"/>
</dbReference>
<reference evidence="2" key="1">
    <citation type="submission" date="2021-01" db="EMBL/GenBank/DDBJ databases">
        <authorList>
            <person name="Lovell J.T."/>
            <person name="Bentley N."/>
            <person name="Bhattarai G."/>
            <person name="Jenkins J.W."/>
            <person name="Sreedasyam A."/>
            <person name="Alarcon Y."/>
            <person name="Bock C."/>
            <person name="Boston L."/>
            <person name="Carlson J."/>
            <person name="Cervantes K."/>
            <person name="Clermont K."/>
            <person name="Krom N."/>
            <person name="Kubenka K."/>
            <person name="Mamidi S."/>
            <person name="Mattison C."/>
            <person name="Monteros M."/>
            <person name="Pisani C."/>
            <person name="Plott C."/>
            <person name="Rajasekar S."/>
            <person name="Rhein H.S."/>
            <person name="Rohla C."/>
            <person name="Song M."/>
            <person name="Hilaire R.S."/>
            <person name="Shu S."/>
            <person name="Wells L."/>
            <person name="Wang X."/>
            <person name="Webber J."/>
            <person name="Heerema R.J."/>
            <person name="Klein P."/>
            <person name="Conner P."/>
            <person name="Grauke L."/>
            <person name="Grimwood J."/>
            <person name="Schmutz J."/>
            <person name="Randall J.J."/>
        </authorList>
    </citation>
    <scope>NUCLEOTIDE SEQUENCE</scope>
    <source>
        <tissue evidence="2">Leaf</tissue>
    </source>
</reference>
<dbReference type="PANTHER" id="PTHR47123:SF6">
    <property type="entry name" value="F-BOX PROTEIN SKIP23-LIKE ISOFORM X1"/>
    <property type="match status" value="1"/>
</dbReference>
<dbReference type="EMBL" id="CM031831">
    <property type="protein sequence ID" value="KAG6701834.1"/>
    <property type="molecule type" value="Genomic_DNA"/>
</dbReference>
<name>A0A922EEM5_CARIL</name>
<protein>
    <recommendedName>
        <fullName evidence="1">KIB1-4 beta-propeller domain-containing protein</fullName>
    </recommendedName>
</protein>
<organism evidence="2 3">
    <name type="scientific">Carya illinoinensis</name>
    <name type="common">Pecan</name>
    <dbReference type="NCBI Taxonomy" id="32201"/>
    <lineage>
        <taxon>Eukaryota</taxon>
        <taxon>Viridiplantae</taxon>
        <taxon>Streptophyta</taxon>
        <taxon>Embryophyta</taxon>
        <taxon>Tracheophyta</taxon>
        <taxon>Spermatophyta</taxon>
        <taxon>Magnoliopsida</taxon>
        <taxon>eudicotyledons</taxon>
        <taxon>Gunneridae</taxon>
        <taxon>Pentapetalae</taxon>
        <taxon>rosids</taxon>
        <taxon>fabids</taxon>
        <taxon>Fagales</taxon>
        <taxon>Juglandaceae</taxon>
        <taxon>Carya</taxon>
    </lineage>
</organism>
<dbReference type="AlphaFoldDB" id="A0A922EEM5"/>
<dbReference type="InterPro" id="IPR051304">
    <property type="entry name" value="SCF_F-box_domain"/>
</dbReference>
<sequence>MLSGVLCDLRCDLVRNHSASQFQKKMTERIVDWSDLPKELLPCIGKSLESSAEVLRFRSVCASWRSSIPSFREISPSLPLPFPNPISPRGEAYVSLTTFYRLELAHQNPNPSEGWLIRVEESEPGKIRFLNPLSGRHIRVLPESFPKLINLLDFRVLEVSKAYKVGKSLSGSSFTTVNKVVLFPNSAWTRAEDCVVFIIYLDGNLGYAKYGDKRWTLVDKQYSHYDDIIVYKGQFYVIDRLGTVSWIDSSLKLIQFSPPLCGLGSQKYLVESCGELYVLDRYFDGERSQRRYRDENIFADLPSSHVCPRTIDFKVYKLDQEWGTWVLVKNLSDTMFILSNDCSFSVSAREFPACKGNCIYFTDENGFFVFNLGDGSFSKIQCFPHFSHIFRPPPSWLSPNLTSSKC</sequence>
<evidence type="ECO:0000313" key="3">
    <source>
        <dbReference type="Proteomes" id="UP000811246"/>
    </source>
</evidence>
<feature type="domain" description="KIB1-4 beta-propeller" evidence="1">
    <location>
        <begin position="110"/>
        <end position="371"/>
    </location>
</feature>
<gene>
    <name evidence="2" type="ORF">I3842_07G005500</name>
</gene>
<evidence type="ECO:0000259" key="1">
    <source>
        <dbReference type="Pfam" id="PF03478"/>
    </source>
</evidence>